<dbReference type="Pfam" id="PF13439">
    <property type="entry name" value="Glyco_transf_4"/>
    <property type="match status" value="1"/>
</dbReference>
<name>A0A7R7YIR8_THETH</name>
<feature type="domain" description="Glycosyl transferase family 1" evidence="1">
    <location>
        <begin position="183"/>
        <end position="340"/>
    </location>
</feature>
<dbReference type="PANTHER" id="PTHR12526">
    <property type="entry name" value="GLYCOSYLTRANSFERASE"/>
    <property type="match status" value="1"/>
</dbReference>
<evidence type="ECO:0000313" key="4">
    <source>
        <dbReference type="Proteomes" id="UP000596099"/>
    </source>
</evidence>
<dbReference type="Pfam" id="PF00534">
    <property type="entry name" value="Glycos_transf_1"/>
    <property type="match status" value="1"/>
</dbReference>
<dbReference type="CDD" id="cd03808">
    <property type="entry name" value="GT4_CapM-like"/>
    <property type="match status" value="1"/>
</dbReference>
<dbReference type="AlphaFoldDB" id="A0A7R7YIR8"/>
<organism evidence="3 4">
    <name type="scientific">Thermus thermophilus</name>
    <dbReference type="NCBI Taxonomy" id="274"/>
    <lineage>
        <taxon>Bacteria</taxon>
        <taxon>Thermotogati</taxon>
        <taxon>Deinococcota</taxon>
        <taxon>Deinococci</taxon>
        <taxon>Thermales</taxon>
        <taxon>Thermaceae</taxon>
        <taxon>Thermus</taxon>
    </lineage>
</organism>
<reference evidence="4" key="1">
    <citation type="submission" date="2021-01" db="EMBL/GenBank/DDBJ databases">
        <title>Complete Genome Sequence of Thermus thermophilus Strain HB5018, Isolated from Mine Onsen Hot Spring.</title>
        <authorList>
            <person name="Miyazaki K."/>
            <person name="Moriya T."/>
            <person name="Nemoto N."/>
            <person name="Oshima T."/>
            <person name="Yura K."/>
            <person name="Bessho Y."/>
        </authorList>
    </citation>
    <scope>NUCLEOTIDE SEQUENCE [LARGE SCALE GENOMIC DNA]</scope>
    <source>
        <strain evidence="4">HB5018</strain>
    </source>
</reference>
<dbReference type="InterPro" id="IPR028098">
    <property type="entry name" value="Glyco_trans_4-like_N"/>
</dbReference>
<keyword evidence="3" id="KW-0808">Transferase</keyword>
<gene>
    <name evidence="3" type="ORF">TthHB5018_06700</name>
</gene>
<dbReference type="GO" id="GO:0016757">
    <property type="term" value="F:glycosyltransferase activity"/>
    <property type="evidence" value="ECO:0007669"/>
    <property type="project" value="InterPro"/>
</dbReference>
<proteinExistence type="predicted"/>
<dbReference type="SMR" id="A0A7R7YIR8"/>
<accession>A0A7R7YIR8</accession>
<dbReference type="Gene3D" id="3.40.50.2000">
    <property type="entry name" value="Glycogen Phosphorylase B"/>
    <property type="match status" value="2"/>
</dbReference>
<dbReference type="RefSeq" id="WP_011228090.1">
    <property type="nucleotide sequence ID" value="NZ_AP024270.1"/>
</dbReference>
<evidence type="ECO:0000259" key="2">
    <source>
        <dbReference type="Pfam" id="PF13439"/>
    </source>
</evidence>
<sequence length="364" mass="40063">MRLLYLITRAEPGGAQVHLLELLRGFRDRAELHLGVGEDQDGFLVEEARALGVRVHLLRHLVQPVRPVKDFLGLFEVMALIRKVRPHLLHAHSSKAGFLGRLAGRVLGVKSVFTAHGWAFTDGVPEGRKRLALAMERLAGRLGDLVLAVSEYDRALALRHKAVPPERIRVVHNGVPDTPFRADPRKEPPRLAMVARFAPQKDHALLLKALSGLKELPWSLDLVGEGPLLPQAKALAEALGLGERVRFLGKRLDVDRVLAEAQVFVLATNWEGLPLSVLEAMRAGLPVVATGMGGVGEAVVEGKTGFLVGRGDEEALRARLRTLLLSPELRARLGEAGRRRYEEAFTLDGMLARVWAAYEEVLRL</sequence>
<dbReference type="EMBL" id="AP024270">
    <property type="protein sequence ID" value="BCP65736.1"/>
    <property type="molecule type" value="Genomic_DNA"/>
</dbReference>
<protein>
    <submittedName>
        <fullName evidence="3">Glycosyl transferase</fullName>
    </submittedName>
</protein>
<dbReference type="Proteomes" id="UP000596099">
    <property type="component" value="Chromosome"/>
</dbReference>
<feature type="domain" description="Glycosyltransferase subfamily 4-like N-terminal" evidence="2">
    <location>
        <begin position="12"/>
        <end position="176"/>
    </location>
</feature>
<evidence type="ECO:0000313" key="3">
    <source>
        <dbReference type="EMBL" id="BCP65736.1"/>
    </source>
</evidence>
<dbReference type="InterPro" id="IPR001296">
    <property type="entry name" value="Glyco_trans_1"/>
</dbReference>
<dbReference type="SUPFAM" id="SSF53756">
    <property type="entry name" value="UDP-Glycosyltransferase/glycogen phosphorylase"/>
    <property type="match status" value="1"/>
</dbReference>
<dbReference type="GeneID" id="3169747"/>
<evidence type="ECO:0000259" key="1">
    <source>
        <dbReference type="Pfam" id="PF00534"/>
    </source>
</evidence>